<accession>A0ABS7MH69</accession>
<comment type="caution">
    <text evidence="2">The sequence shown here is derived from an EMBL/GenBank/DDBJ whole genome shotgun (WGS) entry which is preliminary data.</text>
</comment>
<sequence length="170" mass="18216">MLNVSAFDAWIDDSRDVTTAFERFCGRLVAVLRSAGVDADVGWVPFSHCDGRFNLTVAGRKIGGTASLVRRRRSMVAMLAHASIWIEGDVTVDLEAVERFERDIGCGVAYNRSAHASICDAMAEARSVGHANGQDARRSGDWARVSAADQAVRGAGACHIAVNIDGHCPD</sequence>
<feature type="domain" description="BPL/LPL catalytic" evidence="1">
    <location>
        <begin position="1"/>
        <end position="130"/>
    </location>
</feature>
<evidence type="ECO:0000313" key="3">
    <source>
        <dbReference type="Proteomes" id="UP001166571"/>
    </source>
</evidence>
<evidence type="ECO:0000259" key="1">
    <source>
        <dbReference type="PROSITE" id="PS51733"/>
    </source>
</evidence>
<reference evidence="2" key="1">
    <citation type="submission" date="2021-08" db="EMBL/GenBank/DDBJ databases">
        <title>Sphingopyxis panaciterrulae sp. nov., isolated from the surface water of the Yellow Sea.</title>
        <authorList>
            <person name="Gao Z."/>
            <person name="Zhang D."/>
            <person name="Zhang A."/>
        </authorList>
    </citation>
    <scope>NUCLEOTIDE SEQUENCE</scope>
    <source>
        <strain evidence="2">XHP0097</strain>
    </source>
</reference>
<gene>
    <name evidence="2" type="ORF">K5P26_13170</name>
</gene>
<keyword evidence="3" id="KW-1185">Reference proteome</keyword>
<dbReference type="Proteomes" id="UP001166571">
    <property type="component" value="Unassembled WGS sequence"/>
</dbReference>
<dbReference type="PROSITE" id="PS51733">
    <property type="entry name" value="BPL_LPL_CATALYTIC"/>
    <property type="match status" value="1"/>
</dbReference>
<dbReference type="SUPFAM" id="SSF55681">
    <property type="entry name" value="Class II aaRS and biotin synthetases"/>
    <property type="match status" value="1"/>
</dbReference>
<protein>
    <recommendedName>
        <fullName evidence="1">BPL/LPL catalytic domain-containing protein</fullName>
    </recommendedName>
</protein>
<dbReference type="InterPro" id="IPR045864">
    <property type="entry name" value="aa-tRNA-synth_II/BPL/LPL"/>
</dbReference>
<name>A0ABS7MH69_9SPHN</name>
<dbReference type="EMBL" id="JAILXK010000002">
    <property type="protein sequence ID" value="MBY4638091.1"/>
    <property type="molecule type" value="Genomic_DNA"/>
</dbReference>
<evidence type="ECO:0000313" key="2">
    <source>
        <dbReference type="EMBL" id="MBY4638091.1"/>
    </source>
</evidence>
<dbReference type="InterPro" id="IPR004143">
    <property type="entry name" value="BPL_LPL_catalytic"/>
</dbReference>
<organism evidence="2 3">
    <name type="scientific">Sphingopyxis jiangsuensis</name>
    <dbReference type="NCBI Taxonomy" id="2871171"/>
    <lineage>
        <taxon>Bacteria</taxon>
        <taxon>Pseudomonadati</taxon>
        <taxon>Pseudomonadota</taxon>
        <taxon>Alphaproteobacteria</taxon>
        <taxon>Sphingomonadales</taxon>
        <taxon>Sphingomonadaceae</taxon>
        <taxon>Sphingopyxis</taxon>
    </lineage>
</organism>
<dbReference type="Gene3D" id="3.30.930.10">
    <property type="entry name" value="Bira Bifunctional Protein, Domain 2"/>
    <property type="match status" value="1"/>
</dbReference>
<proteinExistence type="predicted"/>